<organism evidence="2">
    <name type="scientific">marine metagenome</name>
    <dbReference type="NCBI Taxonomy" id="408172"/>
    <lineage>
        <taxon>unclassified sequences</taxon>
        <taxon>metagenomes</taxon>
        <taxon>ecological metagenomes</taxon>
    </lineage>
</organism>
<feature type="transmembrane region" description="Helical" evidence="1">
    <location>
        <begin position="43"/>
        <end position="62"/>
    </location>
</feature>
<keyword evidence="1" id="KW-0472">Membrane</keyword>
<reference evidence="2" key="1">
    <citation type="submission" date="2018-05" db="EMBL/GenBank/DDBJ databases">
        <authorList>
            <person name="Lanie J.A."/>
            <person name="Ng W.-L."/>
            <person name="Kazmierczak K.M."/>
            <person name="Andrzejewski T.M."/>
            <person name="Davidsen T.M."/>
            <person name="Wayne K.J."/>
            <person name="Tettelin H."/>
            <person name="Glass J.I."/>
            <person name="Rusch D."/>
            <person name="Podicherti R."/>
            <person name="Tsui H.-C.T."/>
            <person name="Winkler M.E."/>
        </authorList>
    </citation>
    <scope>NUCLEOTIDE SEQUENCE</scope>
</reference>
<dbReference type="AlphaFoldDB" id="A0A381TRM3"/>
<evidence type="ECO:0000313" key="2">
    <source>
        <dbReference type="EMBL" id="SVA18692.1"/>
    </source>
</evidence>
<keyword evidence="1" id="KW-1133">Transmembrane helix</keyword>
<sequence>MIVTTVIIRINYSYQSYKFYVDRAFKHTCFKQPRPFSLLNKPYYYYFLDSHILIMFLLVTHYV</sequence>
<name>A0A381TRM3_9ZZZZ</name>
<dbReference type="EMBL" id="UINC01005047">
    <property type="protein sequence ID" value="SVA18692.1"/>
    <property type="molecule type" value="Genomic_DNA"/>
</dbReference>
<accession>A0A381TRM3</accession>
<proteinExistence type="predicted"/>
<gene>
    <name evidence="2" type="ORF">METZ01_LOCUS71546</name>
</gene>
<keyword evidence="1" id="KW-0812">Transmembrane</keyword>
<evidence type="ECO:0000256" key="1">
    <source>
        <dbReference type="SAM" id="Phobius"/>
    </source>
</evidence>
<protein>
    <submittedName>
        <fullName evidence="2">Uncharacterized protein</fullName>
    </submittedName>
</protein>